<dbReference type="Proteomes" id="UP000007431">
    <property type="component" value="Unassembled WGS sequence"/>
</dbReference>
<evidence type="ECO:0000256" key="2">
    <source>
        <dbReference type="SAM" id="Phobius"/>
    </source>
</evidence>
<dbReference type="GeneID" id="9589621"/>
<proteinExistence type="predicted"/>
<dbReference type="AlphaFoldDB" id="D8Q4G5"/>
<feature type="transmembrane region" description="Helical" evidence="2">
    <location>
        <begin position="171"/>
        <end position="192"/>
    </location>
</feature>
<reference evidence="3 4" key="1">
    <citation type="journal article" date="2010" name="Nat. Biotechnol.">
        <title>Genome sequence of the model mushroom Schizophyllum commune.</title>
        <authorList>
            <person name="Ohm R.A."/>
            <person name="de Jong J.F."/>
            <person name="Lugones L.G."/>
            <person name="Aerts A."/>
            <person name="Kothe E."/>
            <person name="Stajich J.E."/>
            <person name="de Vries R.P."/>
            <person name="Record E."/>
            <person name="Levasseur A."/>
            <person name="Baker S.E."/>
            <person name="Bartholomew K.A."/>
            <person name="Coutinho P.M."/>
            <person name="Erdmann S."/>
            <person name="Fowler T.J."/>
            <person name="Gathman A.C."/>
            <person name="Lombard V."/>
            <person name="Henrissat B."/>
            <person name="Knabe N."/>
            <person name="Kuees U."/>
            <person name="Lilly W.W."/>
            <person name="Lindquist E."/>
            <person name="Lucas S."/>
            <person name="Magnuson J.K."/>
            <person name="Piumi F."/>
            <person name="Raudaskoski M."/>
            <person name="Salamov A."/>
            <person name="Schmutz J."/>
            <person name="Schwarze F.W.M.R."/>
            <person name="vanKuyk P.A."/>
            <person name="Horton J.S."/>
            <person name="Grigoriev I.V."/>
            <person name="Woesten H.A.B."/>
        </authorList>
    </citation>
    <scope>NUCLEOTIDE SEQUENCE [LARGE SCALE GENOMIC DNA]</scope>
    <source>
        <strain evidence="4">H4-8 / FGSC 9210</strain>
    </source>
</reference>
<dbReference type="VEuPathDB" id="FungiDB:SCHCODRAFT_02542664"/>
<dbReference type="EMBL" id="GL377306">
    <property type="protein sequence ID" value="EFI96788.1"/>
    <property type="molecule type" value="Genomic_DNA"/>
</dbReference>
<protein>
    <submittedName>
        <fullName evidence="3">Uncharacterized protein</fullName>
    </submittedName>
</protein>
<dbReference type="RefSeq" id="XP_003031691.1">
    <property type="nucleotide sequence ID" value="XM_003031645.1"/>
</dbReference>
<dbReference type="KEGG" id="scm:SCHCO_02542664"/>
<dbReference type="OrthoDB" id="10633261at2759"/>
<evidence type="ECO:0000313" key="3">
    <source>
        <dbReference type="EMBL" id="EFI96788.1"/>
    </source>
</evidence>
<feature type="transmembrane region" description="Helical" evidence="2">
    <location>
        <begin position="359"/>
        <end position="380"/>
    </location>
</feature>
<keyword evidence="4" id="KW-1185">Reference proteome</keyword>
<evidence type="ECO:0000256" key="1">
    <source>
        <dbReference type="SAM" id="MobiDB-lite"/>
    </source>
</evidence>
<organism evidence="4">
    <name type="scientific">Schizophyllum commune (strain H4-8 / FGSC 9210)</name>
    <name type="common">Split gill fungus</name>
    <dbReference type="NCBI Taxonomy" id="578458"/>
    <lineage>
        <taxon>Eukaryota</taxon>
        <taxon>Fungi</taxon>
        <taxon>Dikarya</taxon>
        <taxon>Basidiomycota</taxon>
        <taxon>Agaricomycotina</taxon>
        <taxon>Agaricomycetes</taxon>
        <taxon>Agaricomycetidae</taxon>
        <taxon>Agaricales</taxon>
        <taxon>Schizophyllaceae</taxon>
        <taxon>Schizophyllum</taxon>
    </lineage>
</organism>
<name>D8Q4G5_SCHCM</name>
<evidence type="ECO:0000313" key="4">
    <source>
        <dbReference type="Proteomes" id="UP000007431"/>
    </source>
</evidence>
<gene>
    <name evidence="3" type="ORF">SCHCODRAFT_108877</name>
</gene>
<feature type="transmembrane region" description="Helical" evidence="2">
    <location>
        <begin position="131"/>
        <end position="151"/>
    </location>
</feature>
<dbReference type="HOGENOM" id="CLU_750393_0_0_1"/>
<keyword evidence="2" id="KW-1133">Transmembrane helix</keyword>
<feature type="compositionally biased region" description="Polar residues" evidence="1">
    <location>
        <begin position="1"/>
        <end position="10"/>
    </location>
</feature>
<dbReference type="InParanoid" id="D8Q4G5"/>
<accession>D8Q4G5</accession>
<keyword evidence="2" id="KW-0812">Transmembrane</keyword>
<sequence length="388" mass="42098">MATLTGSSSDAAVPNRGSATDALQGTSPTSPQEDFEAAYQNLLNALLWKNLANYTAVVLPTSVLYTLATRGRSALTVQGITDHASIYGYLPAYISSAFEPLALFPGGKPVSTEDLRKAYARIFETEAGKSLFNHWICGFGLGFLFAIFGRRPTRAPTTGRMAGWAMEKLDTISMIVDMPICGGAIGALVHYCKRGAELVKPYGNLSLTDAMERLARIISGIDWPWLRDYTSIQLWSGLKIVTTSSLAAIPSITFFLPFQSSSVIPRLLARHAAFWTFEGLLIGAPIVHSALSECTHIQIREMRQQIFEGPEASLWNRYIAVGAALGCSSLPFLVKRSPTFPLVRDFVRDGRFLKTPRNIITLGGTAMLLGGGLGSATYLARIGRSPSH</sequence>
<keyword evidence="2" id="KW-0472">Membrane</keyword>
<feature type="compositionally biased region" description="Polar residues" evidence="1">
    <location>
        <begin position="17"/>
        <end position="32"/>
    </location>
</feature>
<feature type="non-terminal residue" evidence="3">
    <location>
        <position position="388"/>
    </location>
</feature>
<feature type="transmembrane region" description="Helical" evidence="2">
    <location>
        <begin position="240"/>
        <end position="260"/>
    </location>
</feature>
<feature type="transmembrane region" description="Helical" evidence="2">
    <location>
        <begin position="272"/>
        <end position="294"/>
    </location>
</feature>
<feature type="region of interest" description="Disordered" evidence="1">
    <location>
        <begin position="1"/>
        <end position="32"/>
    </location>
</feature>